<name>A0AAJ1BTJ0_9HYPH</name>
<proteinExistence type="predicted"/>
<dbReference type="PANTHER" id="PTHR30055:SF146">
    <property type="entry name" value="HTH-TYPE TRANSCRIPTIONAL DUAL REGULATOR CECR"/>
    <property type="match status" value="1"/>
</dbReference>
<dbReference type="RefSeq" id="WP_250912765.1">
    <property type="nucleotide sequence ID" value="NZ_JAMQAY010000001.1"/>
</dbReference>
<dbReference type="InterPro" id="IPR009057">
    <property type="entry name" value="Homeodomain-like_sf"/>
</dbReference>
<dbReference type="Gene3D" id="1.10.10.60">
    <property type="entry name" value="Homeodomain-like"/>
    <property type="match status" value="1"/>
</dbReference>
<dbReference type="Pfam" id="PF00440">
    <property type="entry name" value="TetR_N"/>
    <property type="match status" value="1"/>
</dbReference>
<dbReference type="InterPro" id="IPR039536">
    <property type="entry name" value="TetR_C_Proteobacteria"/>
</dbReference>
<sequence length="217" mass="23705">MDQTHQAPNLPQSNDTGNRTKRDAIIDAAAAIFSESGYSGASIDAIAVRANVSRQTVYNQIGDKEKVFRAVVTEITQRSSAGFFSVLETFPDAPADLEADLCAFAARLLKVAVCEPSGRWLLRLLSLEGARHPELFTTWREYGPGRKHPAMAARFAQLALGGYLDIEDPSLAARQFMALVMSDVRSDLQLGIPIPESELEGLARNAVHTFLKAFGKR</sequence>
<protein>
    <submittedName>
        <fullName evidence="5">TetR/AcrR family transcriptional regulator</fullName>
    </submittedName>
</protein>
<reference evidence="5 6" key="1">
    <citation type="submission" date="2022-06" db="EMBL/GenBank/DDBJ databases">
        <authorList>
            <person name="Sun Q."/>
        </authorList>
    </citation>
    <scope>NUCLEOTIDE SEQUENCE</scope>
    <source>
        <strain evidence="5">S101</strain>
        <strain evidence="4 6">S153</strain>
    </source>
</reference>
<evidence type="ECO:0000259" key="3">
    <source>
        <dbReference type="PROSITE" id="PS50977"/>
    </source>
</evidence>
<dbReference type="PANTHER" id="PTHR30055">
    <property type="entry name" value="HTH-TYPE TRANSCRIPTIONAL REGULATOR RUTR"/>
    <property type="match status" value="1"/>
</dbReference>
<dbReference type="InterPro" id="IPR001647">
    <property type="entry name" value="HTH_TetR"/>
</dbReference>
<dbReference type="SUPFAM" id="SSF48498">
    <property type="entry name" value="Tetracyclin repressor-like, C-terminal domain"/>
    <property type="match status" value="1"/>
</dbReference>
<dbReference type="InterPro" id="IPR036271">
    <property type="entry name" value="Tet_transcr_reg_TetR-rel_C_sf"/>
</dbReference>
<dbReference type="PROSITE" id="PS50977">
    <property type="entry name" value="HTH_TETR_2"/>
    <property type="match status" value="1"/>
</dbReference>
<evidence type="ECO:0000313" key="5">
    <source>
        <dbReference type="EMBL" id="MCO5956082.1"/>
    </source>
</evidence>
<dbReference type="Proteomes" id="UP001155380">
    <property type="component" value="Unassembled WGS sequence"/>
</dbReference>
<dbReference type="EMBL" id="JAMQAY010000001">
    <property type="protein sequence ID" value="MCM2399950.1"/>
    <property type="molecule type" value="Genomic_DNA"/>
</dbReference>
<dbReference type="InterPro" id="IPR050109">
    <property type="entry name" value="HTH-type_TetR-like_transc_reg"/>
</dbReference>
<dbReference type="Gene3D" id="1.10.357.10">
    <property type="entry name" value="Tetracycline Repressor, domain 2"/>
    <property type="match status" value="1"/>
</dbReference>
<accession>A0AAJ1BTJ0</accession>
<dbReference type="GO" id="GO:0000976">
    <property type="term" value="F:transcription cis-regulatory region binding"/>
    <property type="evidence" value="ECO:0007669"/>
    <property type="project" value="TreeGrafter"/>
</dbReference>
<keyword evidence="6" id="KW-1185">Reference proteome</keyword>
<keyword evidence="1 2" id="KW-0238">DNA-binding</keyword>
<evidence type="ECO:0000256" key="1">
    <source>
        <dbReference type="ARBA" id="ARBA00023125"/>
    </source>
</evidence>
<dbReference type="SUPFAM" id="SSF46689">
    <property type="entry name" value="Homeodomain-like"/>
    <property type="match status" value="1"/>
</dbReference>
<dbReference type="Pfam" id="PF14246">
    <property type="entry name" value="TetR_C_7"/>
    <property type="match status" value="1"/>
</dbReference>
<evidence type="ECO:0000313" key="6">
    <source>
        <dbReference type="Proteomes" id="UP001155079"/>
    </source>
</evidence>
<gene>
    <name evidence="4" type="ORF">NBH20_02200</name>
    <name evidence="5" type="ORF">NBH21_04790</name>
</gene>
<dbReference type="Proteomes" id="UP001155079">
    <property type="component" value="Unassembled WGS sequence"/>
</dbReference>
<dbReference type="GO" id="GO:0003700">
    <property type="term" value="F:DNA-binding transcription factor activity"/>
    <property type="evidence" value="ECO:0007669"/>
    <property type="project" value="TreeGrafter"/>
</dbReference>
<dbReference type="AlphaFoldDB" id="A0AAJ1BTJ0"/>
<evidence type="ECO:0000313" key="7">
    <source>
        <dbReference type="Proteomes" id="UP001155380"/>
    </source>
</evidence>
<evidence type="ECO:0000256" key="2">
    <source>
        <dbReference type="PROSITE-ProRule" id="PRU00335"/>
    </source>
</evidence>
<organism evidence="5 7">
    <name type="scientific">Ciceribacter sichuanensis</name>
    <dbReference type="NCBI Taxonomy" id="2949647"/>
    <lineage>
        <taxon>Bacteria</taxon>
        <taxon>Pseudomonadati</taxon>
        <taxon>Pseudomonadota</taxon>
        <taxon>Alphaproteobacteria</taxon>
        <taxon>Hyphomicrobiales</taxon>
        <taxon>Rhizobiaceae</taxon>
        <taxon>Ciceribacter</taxon>
    </lineage>
</organism>
<dbReference type="PRINTS" id="PR00455">
    <property type="entry name" value="HTHTETR"/>
</dbReference>
<evidence type="ECO:0000313" key="4">
    <source>
        <dbReference type="EMBL" id="MCM2399950.1"/>
    </source>
</evidence>
<comment type="caution">
    <text evidence="5">The sequence shown here is derived from an EMBL/GenBank/DDBJ whole genome shotgun (WGS) entry which is preliminary data.</text>
</comment>
<dbReference type="EMBL" id="JAMXLX010000001">
    <property type="protein sequence ID" value="MCO5956082.1"/>
    <property type="molecule type" value="Genomic_DNA"/>
</dbReference>
<feature type="domain" description="HTH tetR-type" evidence="3">
    <location>
        <begin position="19"/>
        <end position="79"/>
    </location>
</feature>
<feature type="DNA-binding region" description="H-T-H motif" evidence="2">
    <location>
        <begin position="42"/>
        <end position="61"/>
    </location>
</feature>